<dbReference type="InterPro" id="IPR017703">
    <property type="entry name" value="YgfZ/GCV_T_CS"/>
</dbReference>
<evidence type="ECO:0000313" key="8">
    <source>
        <dbReference type="Proteomes" id="UP000786811"/>
    </source>
</evidence>
<proteinExistence type="predicted"/>
<dbReference type="SUPFAM" id="SSF103025">
    <property type="entry name" value="Folate-binding domain"/>
    <property type="match status" value="1"/>
</dbReference>
<comment type="caution">
    <text evidence="7">The sequence shown here is derived from an EMBL/GenBank/DDBJ whole genome shotgun (WGS) entry which is preliminary data.</text>
</comment>
<dbReference type="OrthoDB" id="191995at2759"/>
<dbReference type="GO" id="GO:0005759">
    <property type="term" value="C:mitochondrial matrix"/>
    <property type="evidence" value="ECO:0007669"/>
    <property type="project" value="TreeGrafter"/>
</dbReference>
<evidence type="ECO:0000259" key="6">
    <source>
        <dbReference type="Pfam" id="PF25455"/>
    </source>
</evidence>
<dbReference type="NCBIfam" id="TIGR03317">
    <property type="entry name" value="ygfZ_signature"/>
    <property type="match status" value="1"/>
</dbReference>
<evidence type="ECO:0000256" key="3">
    <source>
        <dbReference type="ARBA" id="ARBA00023128"/>
    </source>
</evidence>
<comment type="subcellular location">
    <subcellularLocation>
        <location evidence="1">Mitochondrion</location>
    </subcellularLocation>
</comment>
<evidence type="ECO:0000259" key="5">
    <source>
        <dbReference type="Pfam" id="PF10170"/>
    </source>
</evidence>
<dbReference type="PANTHER" id="PTHR22602:SF0">
    <property type="entry name" value="TRANSFERASE CAF17, MITOCHONDRIAL-RELATED"/>
    <property type="match status" value="1"/>
</dbReference>
<gene>
    <name evidence="7" type="ORF">HICCMSTLAB_LOCUS12861</name>
</gene>
<dbReference type="Gene3D" id="3.30.1360.120">
    <property type="entry name" value="Probable tRNA modification gtpase trme, domain 1"/>
    <property type="match status" value="1"/>
</dbReference>
<name>A0A8J2HT36_COTCN</name>
<dbReference type="InterPro" id="IPR027266">
    <property type="entry name" value="TrmE/GcvT-like"/>
</dbReference>
<evidence type="ECO:0000256" key="4">
    <source>
        <dbReference type="SAM" id="MobiDB-lite"/>
    </source>
</evidence>
<sequence length="487" mass="55087">MSRIQLVGITRKAFILSKNIIIKNNIRLNSTSPKFNALECLNNRGLLQVTGKEASYFLQGLITNDMKHFADGATNIYGLFLNTKGRVLYDTLIYKGIDDDTYLIECDSDVLDALKKHLIMFRVRRKIDIQSMIDKMKVWVLFDGNLNLRDIKSKTQISNVTLEGEISPCGSLNSKTSKSIDDIIMFKDPRISGLGYRILSNVNITQEKIYQHLIPGISIDENSPSYREIRYRLGIAEGSMDLPPGKAFPLEANGDYLHGISFHKGCYIGQELTARTHHTGVVRKRLMPLIFDESIEKNFEYDENIIDNNGKSVGKFRGAVNKYGLGLMRITESKNASSLSILNKSLKINKPHWTDAEPRSSSSLTQPESLPVNDKNVETKQDLGGIFKCEFCSLIEKYNYKGRKPPFARDILYEEDCYVMKDPFSLLNGGETLVIGSDCSICNKTVCLGCSIFYSKRFCQECATNNELYLPHQLQIKKKLSTKITNE</sequence>
<dbReference type="EMBL" id="CAJNRD030001124">
    <property type="protein sequence ID" value="CAG5107673.1"/>
    <property type="molecule type" value="Genomic_DNA"/>
</dbReference>
<dbReference type="PRINTS" id="PR01995">
    <property type="entry name" value="UPF0595"/>
</dbReference>
<dbReference type="Proteomes" id="UP000786811">
    <property type="component" value="Unassembled WGS sequence"/>
</dbReference>
<dbReference type="InterPro" id="IPR057460">
    <property type="entry name" value="CAF17_C"/>
</dbReference>
<dbReference type="InterPro" id="IPR045179">
    <property type="entry name" value="YgfZ/GcvT"/>
</dbReference>
<dbReference type="Pfam" id="PF25455">
    <property type="entry name" value="Beta-barrel_CAF17_C"/>
    <property type="match status" value="1"/>
</dbReference>
<feature type="domain" description="CAF17 C-terminal" evidence="6">
    <location>
        <begin position="283"/>
        <end position="354"/>
    </location>
</feature>
<organism evidence="7 8">
    <name type="scientific">Cotesia congregata</name>
    <name type="common">Parasitoid wasp</name>
    <name type="synonym">Apanteles congregatus</name>
    <dbReference type="NCBI Taxonomy" id="51543"/>
    <lineage>
        <taxon>Eukaryota</taxon>
        <taxon>Metazoa</taxon>
        <taxon>Ecdysozoa</taxon>
        <taxon>Arthropoda</taxon>
        <taxon>Hexapoda</taxon>
        <taxon>Insecta</taxon>
        <taxon>Pterygota</taxon>
        <taxon>Neoptera</taxon>
        <taxon>Endopterygota</taxon>
        <taxon>Hymenoptera</taxon>
        <taxon>Apocrita</taxon>
        <taxon>Ichneumonoidea</taxon>
        <taxon>Braconidae</taxon>
        <taxon>Microgastrinae</taxon>
        <taxon>Cotesia</taxon>
    </lineage>
</organism>
<keyword evidence="2" id="KW-0809">Transit peptide</keyword>
<keyword evidence="8" id="KW-1185">Reference proteome</keyword>
<accession>A0A8J2HT36</accession>
<evidence type="ECO:0000256" key="1">
    <source>
        <dbReference type="ARBA" id="ARBA00004173"/>
    </source>
</evidence>
<dbReference type="AlphaFoldDB" id="A0A8J2HT36"/>
<feature type="region of interest" description="Disordered" evidence="4">
    <location>
        <begin position="352"/>
        <end position="372"/>
    </location>
</feature>
<keyword evidence="3" id="KW-0496">Mitochondrion</keyword>
<dbReference type="PANTHER" id="PTHR22602">
    <property type="entry name" value="TRANSFERASE CAF17, MITOCHONDRIAL-RELATED"/>
    <property type="match status" value="1"/>
</dbReference>
<dbReference type="InterPro" id="IPR018785">
    <property type="entry name" value="CDPF1_dom"/>
</dbReference>
<protein>
    <submittedName>
        <fullName evidence="7">Mitochondrial (Danio rerio)</fullName>
    </submittedName>
</protein>
<reference evidence="7" key="1">
    <citation type="submission" date="2021-04" db="EMBL/GenBank/DDBJ databases">
        <authorList>
            <person name="Chebbi M.A.C M."/>
        </authorList>
    </citation>
    <scope>NUCLEOTIDE SEQUENCE</scope>
</reference>
<dbReference type="GO" id="GO:0016226">
    <property type="term" value="P:iron-sulfur cluster assembly"/>
    <property type="evidence" value="ECO:0007669"/>
    <property type="project" value="TreeGrafter"/>
</dbReference>
<feature type="compositionally biased region" description="Polar residues" evidence="4">
    <location>
        <begin position="359"/>
        <end position="368"/>
    </location>
</feature>
<feature type="domain" description="Cysteine-rich DPF motif" evidence="5">
    <location>
        <begin position="387"/>
        <end position="476"/>
    </location>
</feature>
<dbReference type="Pfam" id="PF10170">
    <property type="entry name" value="C6_DPF"/>
    <property type="match status" value="1"/>
</dbReference>
<evidence type="ECO:0000313" key="7">
    <source>
        <dbReference type="EMBL" id="CAG5107673.1"/>
    </source>
</evidence>
<evidence type="ECO:0000256" key="2">
    <source>
        <dbReference type="ARBA" id="ARBA00022946"/>
    </source>
</evidence>